<evidence type="ECO:0000259" key="4">
    <source>
        <dbReference type="PROSITE" id="PS50949"/>
    </source>
</evidence>
<dbReference type="InterPro" id="IPR011663">
    <property type="entry name" value="UTRA"/>
</dbReference>
<dbReference type="InterPro" id="IPR000524">
    <property type="entry name" value="Tscrpt_reg_HTH_GntR"/>
</dbReference>
<name>A0A239XHT9_STRAI</name>
<dbReference type="Pfam" id="PF07702">
    <property type="entry name" value="UTRA"/>
    <property type="match status" value="1"/>
</dbReference>
<keyword evidence="1" id="KW-0805">Transcription regulation</keyword>
<dbReference type="InterPro" id="IPR050679">
    <property type="entry name" value="Bact_HTH_transcr_reg"/>
</dbReference>
<dbReference type="EMBL" id="LT906454">
    <property type="protein sequence ID" value="SNV46275.1"/>
    <property type="molecule type" value="Genomic_DNA"/>
</dbReference>
<dbReference type="PROSITE" id="PS50949">
    <property type="entry name" value="HTH_GNTR"/>
    <property type="match status" value="1"/>
</dbReference>
<reference evidence="5 6" key="1">
    <citation type="submission" date="2017-06" db="EMBL/GenBank/DDBJ databases">
        <authorList>
            <consortium name="Pathogen Informatics"/>
        </authorList>
    </citation>
    <scope>NUCLEOTIDE SEQUENCE [LARGE SCALE GENOMIC DNA]</scope>
    <source>
        <strain evidence="5 6">NCTC11291</strain>
    </source>
</reference>
<dbReference type="Proteomes" id="UP000215144">
    <property type="component" value="Chromosome 1"/>
</dbReference>
<evidence type="ECO:0000256" key="1">
    <source>
        <dbReference type="ARBA" id="ARBA00023015"/>
    </source>
</evidence>
<sequence length="239" mass="27574">MTETKPLYLKMVDTLELTIRDSMSANDRLPSERELSEEFQVSRITVRQALKELEARGLIYKMQGKGTFVSSIENVKTDLASTYSFTEQMRKLGKTPETKILSFEKVPVTAYLASYLNMEVGTEVFELERLRLADGLPLMFERTYMPVAPFEGLTEELLPQKPLYDIFAQDFNQNIRIAEEEFAASIALDYEAELLDIKKGSAVLHITRRTYNDKNLMIEFTFSIARADQFRYHITHQPS</sequence>
<dbReference type="CDD" id="cd07377">
    <property type="entry name" value="WHTH_GntR"/>
    <property type="match status" value="1"/>
</dbReference>
<dbReference type="GO" id="GO:0003700">
    <property type="term" value="F:DNA-binding transcription factor activity"/>
    <property type="evidence" value="ECO:0007669"/>
    <property type="project" value="InterPro"/>
</dbReference>
<accession>A0A239XHT9</accession>
<dbReference type="GO" id="GO:0003677">
    <property type="term" value="F:DNA binding"/>
    <property type="evidence" value="ECO:0007669"/>
    <property type="project" value="UniProtKB-KW"/>
</dbReference>
<keyword evidence="3" id="KW-0804">Transcription</keyword>
<proteinExistence type="predicted"/>
<protein>
    <submittedName>
        <fullName evidence="5">GntR family transcriptional regulator</fullName>
    </submittedName>
</protein>
<dbReference type="KEGG" id="saco:SAME_02161"/>
<dbReference type="OrthoDB" id="9815017at2"/>
<evidence type="ECO:0000256" key="3">
    <source>
        <dbReference type="ARBA" id="ARBA00023163"/>
    </source>
</evidence>
<dbReference type="SMART" id="SM00345">
    <property type="entry name" value="HTH_GNTR"/>
    <property type="match status" value="1"/>
</dbReference>
<gene>
    <name evidence="5" type="primary">yvoA_3</name>
    <name evidence="5" type="ORF">SAMEA4504048_02161</name>
</gene>
<dbReference type="RefSeq" id="WP_017770357.1">
    <property type="nucleotide sequence ID" value="NZ_LT906454.1"/>
</dbReference>
<organism evidence="5 6">
    <name type="scientific">Streptococcus acidominimus</name>
    <dbReference type="NCBI Taxonomy" id="1326"/>
    <lineage>
        <taxon>Bacteria</taxon>
        <taxon>Bacillati</taxon>
        <taxon>Bacillota</taxon>
        <taxon>Bacilli</taxon>
        <taxon>Lactobacillales</taxon>
        <taxon>Streptococcaceae</taxon>
        <taxon>Streptococcus</taxon>
    </lineage>
</organism>
<evidence type="ECO:0000313" key="6">
    <source>
        <dbReference type="Proteomes" id="UP000215144"/>
    </source>
</evidence>
<dbReference type="InterPro" id="IPR036390">
    <property type="entry name" value="WH_DNA-bd_sf"/>
</dbReference>
<dbReference type="PANTHER" id="PTHR44846:SF1">
    <property type="entry name" value="MANNOSYL-D-GLYCERATE TRANSPORT_METABOLISM SYSTEM REPRESSOR MNGR-RELATED"/>
    <property type="match status" value="1"/>
</dbReference>
<dbReference type="InterPro" id="IPR036388">
    <property type="entry name" value="WH-like_DNA-bd_sf"/>
</dbReference>
<dbReference type="SUPFAM" id="SSF64288">
    <property type="entry name" value="Chorismate lyase-like"/>
    <property type="match status" value="1"/>
</dbReference>
<feature type="domain" description="HTH gntR-type" evidence="4">
    <location>
        <begin position="5"/>
        <end position="72"/>
    </location>
</feature>
<dbReference type="SUPFAM" id="SSF46785">
    <property type="entry name" value="Winged helix' DNA-binding domain"/>
    <property type="match status" value="1"/>
</dbReference>
<dbReference type="Pfam" id="PF00392">
    <property type="entry name" value="GntR"/>
    <property type="match status" value="1"/>
</dbReference>
<evidence type="ECO:0000313" key="5">
    <source>
        <dbReference type="EMBL" id="SNV46275.1"/>
    </source>
</evidence>
<dbReference type="Gene3D" id="3.40.1410.10">
    <property type="entry name" value="Chorismate lyase-like"/>
    <property type="match status" value="1"/>
</dbReference>
<dbReference type="Gene3D" id="1.10.10.10">
    <property type="entry name" value="Winged helix-like DNA-binding domain superfamily/Winged helix DNA-binding domain"/>
    <property type="match status" value="1"/>
</dbReference>
<dbReference type="PRINTS" id="PR00035">
    <property type="entry name" value="HTHGNTR"/>
</dbReference>
<keyword evidence="2" id="KW-0238">DNA-binding</keyword>
<dbReference type="PANTHER" id="PTHR44846">
    <property type="entry name" value="MANNOSYL-D-GLYCERATE TRANSPORT/METABOLISM SYSTEM REPRESSOR MNGR-RELATED"/>
    <property type="match status" value="1"/>
</dbReference>
<dbReference type="GO" id="GO:0045892">
    <property type="term" value="P:negative regulation of DNA-templated transcription"/>
    <property type="evidence" value="ECO:0007669"/>
    <property type="project" value="TreeGrafter"/>
</dbReference>
<evidence type="ECO:0000256" key="2">
    <source>
        <dbReference type="ARBA" id="ARBA00023125"/>
    </source>
</evidence>
<dbReference type="InterPro" id="IPR028978">
    <property type="entry name" value="Chorismate_lyase_/UTRA_dom_sf"/>
</dbReference>
<dbReference type="SMART" id="SM00866">
    <property type="entry name" value="UTRA"/>
    <property type="match status" value="1"/>
</dbReference>
<dbReference type="AlphaFoldDB" id="A0A239XHT9"/>